<reference evidence="3 4" key="1">
    <citation type="submission" date="2018-05" db="EMBL/GenBank/DDBJ databases">
        <title>Pararhodobacter marina sp. nov., isolated from deep-sea water of the Indian Ocean.</title>
        <authorList>
            <person name="Lai Q.Sr."/>
            <person name="Liu X."/>
            <person name="Shao Z."/>
        </authorList>
    </citation>
    <scope>NUCLEOTIDE SEQUENCE [LARGE SCALE GENOMIC DNA]</scope>
    <source>
        <strain evidence="3 4">CIC4N-9</strain>
    </source>
</reference>
<feature type="domain" description="Peptidase S50" evidence="2">
    <location>
        <begin position="1"/>
        <end position="62"/>
    </location>
</feature>
<keyword evidence="4" id="KW-1185">Reference proteome</keyword>
<evidence type="ECO:0000259" key="2">
    <source>
        <dbReference type="PROSITE" id="PS51548"/>
    </source>
</evidence>
<dbReference type="GeneID" id="94367208"/>
<protein>
    <recommendedName>
        <fullName evidence="2">Peptidase S50 domain-containing protein</fullName>
    </recommendedName>
</protein>
<proteinExistence type="predicted"/>
<comment type="caution">
    <text evidence="3">The sequence shown here is derived from an EMBL/GenBank/DDBJ whole genome shotgun (WGS) entry which is preliminary data.</text>
</comment>
<dbReference type="InterPro" id="IPR025775">
    <property type="entry name" value="Birna_VP4_Prtase_dom"/>
</dbReference>
<dbReference type="EMBL" id="QEYD01000016">
    <property type="protein sequence ID" value="PWE26752.1"/>
    <property type="molecule type" value="Genomic_DNA"/>
</dbReference>
<evidence type="ECO:0000313" key="3">
    <source>
        <dbReference type="EMBL" id="PWE26752.1"/>
    </source>
</evidence>
<feature type="signal peptide" evidence="1">
    <location>
        <begin position="1"/>
        <end position="23"/>
    </location>
</feature>
<dbReference type="RefSeq" id="WP_109535137.1">
    <property type="nucleotide sequence ID" value="NZ_CAXPUO010000038.1"/>
</dbReference>
<name>A0A2U2C4G1_9RHOB</name>
<sequence>MTRTALALATLLTLTLNGSIAVASTPPAPCNSEGVCALSLRMLQAPPARPDTLVIPQTPERA</sequence>
<dbReference type="Proteomes" id="UP000244940">
    <property type="component" value="Unassembled WGS sequence"/>
</dbReference>
<dbReference type="AlphaFoldDB" id="A0A2U2C4G1"/>
<gene>
    <name evidence="3" type="ORF">C4N9_20145</name>
</gene>
<evidence type="ECO:0000313" key="4">
    <source>
        <dbReference type="Proteomes" id="UP000244940"/>
    </source>
</evidence>
<organism evidence="3 4">
    <name type="scientific">Pararhodobacter marinus</name>
    <dbReference type="NCBI Taxonomy" id="2184063"/>
    <lineage>
        <taxon>Bacteria</taxon>
        <taxon>Pseudomonadati</taxon>
        <taxon>Pseudomonadota</taxon>
        <taxon>Alphaproteobacteria</taxon>
        <taxon>Rhodobacterales</taxon>
        <taxon>Paracoccaceae</taxon>
        <taxon>Pararhodobacter</taxon>
    </lineage>
</organism>
<evidence type="ECO:0000256" key="1">
    <source>
        <dbReference type="SAM" id="SignalP"/>
    </source>
</evidence>
<keyword evidence="1" id="KW-0732">Signal</keyword>
<accession>A0A2U2C4G1</accession>
<dbReference type="PROSITE" id="PS51548">
    <property type="entry name" value="BIRNAVIRUS_VP4_PRO"/>
    <property type="match status" value="1"/>
</dbReference>
<feature type="chain" id="PRO_5015594931" description="Peptidase S50 domain-containing protein" evidence="1">
    <location>
        <begin position="24"/>
        <end position="62"/>
    </location>
</feature>